<reference evidence="1" key="1">
    <citation type="submission" date="2023-10" db="EMBL/GenBank/DDBJ databases">
        <authorList>
            <person name="Rodriguez Cubillos JULIANA M."/>
            <person name="De Vega J."/>
        </authorList>
    </citation>
    <scope>NUCLEOTIDE SEQUENCE</scope>
</reference>
<dbReference type="Proteomes" id="UP001177021">
    <property type="component" value="Unassembled WGS sequence"/>
</dbReference>
<keyword evidence="2" id="KW-1185">Reference proteome</keyword>
<accession>A0ACB0LGN8</accession>
<proteinExistence type="predicted"/>
<dbReference type="EMBL" id="CASHSV030000513">
    <property type="protein sequence ID" value="CAJ2667546.1"/>
    <property type="molecule type" value="Genomic_DNA"/>
</dbReference>
<comment type="caution">
    <text evidence="1">The sequence shown here is derived from an EMBL/GenBank/DDBJ whole genome shotgun (WGS) entry which is preliminary data.</text>
</comment>
<gene>
    <name evidence="1" type="ORF">MILVUS5_LOCUS32134</name>
</gene>
<organism evidence="1 2">
    <name type="scientific">Trifolium pratense</name>
    <name type="common">Red clover</name>
    <dbReference type="NCBI Taxonomy" id="57577"/>
    <lineage>
        <taxon>Eukaryota</taxon>
        <taxon>Viridiplantae</taxon>
        <taxon>Streptophyta</taxon>
        <taxon>Embryophyta</taxon>
        <taxon>Tracheophyta</taxon>
        <taxon>Spermatophyta</taxon>
        <taxon>Magnoliopsida</taxon>
        <taxon>eudicotyledons</taxon>
        <taxon>Gunneridae</taxon>
        <taxon>Pentapetalae</taxon>
        <taxon>rosids</taxon>
        <taxon>fabids</taxon>
        <taxon>Fabales</taxon>
        <taxon>Fabaceae</taxon>
        <taxon>Papilionoideae</taxon>
        <taxon>50 kb inversion clade</taxon>
        <taxon>NPAAA clade</taxon>
        <taxon>Hologalegina</taxon>
        <taxon>IRL clade</taxon>
        <taxon>Trifolieae</taxon>
        <taxon>Trifolium</taxon>
    </lineage>
</organism>
<sequence length="1379" mass="158616">MPIMMNDNFFVWNCRGAASTAFYRNCKQYVDKYKPVLIVIMETRTSPLNLRRSFELLGYDGYQYANNNGFAGGIIVSWKERLLDVEVIVNHFQFLHLKVILQNKKCFFFSPVYASPREEGRHELWRELKTISRGMVGEWLLAGDFNDIANPSEKKGGLPAQQRKCDKFVDRINDCNLIDCGATGPKFTWRGPVFQNKDRIFERLDRAFSNDEWRLGFPNAMVKVLPRVNFSDHHPLLIALYGFDHVHRPRYFKFESAWLLEESYMGMLEACWSGPVSIKERLSQLAHGIKEWNDITVERVMKQKRKLLGRIGGIQRKLQTERRNRFLIRLEKDLQDELAHILKSEELMWFQRSRANWLVDGDRNTRYYHLKAITRRRYNKVNMLRDMHGNWVEDVEALKQMANNYYKALFADEGNALNWYQTKITFPQLNDEDLQMIRGDITNEEVKRAVFNMSPWKAPGPDGFPAGFYQKSWKIVGQSVCDFIKQVWSNPLCVRDVNYTDICLIPKVDQPESIQQFRPISLCNTLYKIVSKVMTNRIKDTITTVVSPHQTGFIPGRSSHENIVVAQEMAHSMRKLNGKVGYFAIKVDLSKAYDRLNWNFIHQTLTEVGYPLEWINVVMTSVTSVRTNVKWNGVRAEYFQPQQGIRQGDPISPYLFVICMDKLSHLITQGVQEGEWKPMRAGKNGPFISHLMFADDLLLFAEATSTQMNVVLRILGQFCQLSGQQVSHEKTSIMFSKNVGHQVREELLLLSGFNVTPSLGKYLGVPLVGRAPRRSDYNYLLDQVKSKLSAWKAKQLSFAGRVTLSKSVIEAIPIYPMMTTPIPKACLNEIQKIQRAFIWGDEDGSRKYHAVSWDIVTKPKAHGGLGIRRLINMNKACLMKLGWALRTGQQALWIDVVKGKYVRQNSSIEDPIVRAHDSTLWKSLSTALHNFHMYEFWTIGDGATVNAWSDHWLLNGRPIKDLGIVIPHELQGWKVKDLVDNNGVWKVDDLSTWLPQNILNRLFAIVPPKNVAAADRLAWRGTTDGKFSIASAYTMLCNFNDDEWDVVWRRVWRLQVPERVRSFIWLVKHDRLLTNYRKSKMNVCTPWCKHCVDIVEDTMHVLRDCPLAKVIWCNLMNGLAGDTFYAANLHDWITMNLQQDLGRVKAGIWSCVWAVGCHFLWLWRNREAHGDERVRPSQPWQVIMNWVHHYKRANVSQIALHITTKEVVQIGWNGPEGDWIMLNTDGASRCGSTAGCGGLLRNSGGQWLGGFSHHLGRCNAYIAELWGVFDGLTFAYDRGFRKIALHIDSNVVVHTLQSDKDGSVVGWRIIQEIRRLLGMDWEVKICHSYRESNACADALANLGCDHEPGMRVYEQCPVSLSSLLLADVMGITTPRVISL</sequence>
<evidence type="ECO:0000313" key="1">
    <source>
        <dbReference type="EMBL" id="CAJ2667546.1"/>
    </source>
</evidence>
<protein>
    <submittedName>
        <fullName evidence="1">Uncharacterized protein</fullName>
    </submittedName>
</protein>
<name>A0ACB0LGN8_TRIPR</name>
<evidence type="ECO:0000313" key="2">
    <source>
        <dbReference type="Proteomes" id="UP001177021"/>
    </source>
</evidence>